<dbReference type="PANTHER" id="PTHR43033:SF5">
    <property type="entry name" value="TRNA(ILE)-LYSIDINE SYNTHETASE"/>
    <property type="match status" value="1"/>
</dbReference>
<dbReference type="SUPFAM" id="SSF52402">
    <property type="entry name" value="Adenine nucleotide alpha hydrolases-like"/>
    <property type="match status" value="1"/>
</dbReference>
<dbReference type="HAMAP" id="MF_01161">
    <property type="entry name" value="tRNA_Ile_lys_synt"/>
    <property type="match status" value="1"/>
</dbReference>
<dbReference type="InterPro" id="IPR014729">
    <property type="entry name" value="Rossmann-like_a/b/a_fold"/>
</dbReference>
<organism evidence="8 9">
    <name type="scientific">Magnetovibrio blakemorei</name>
    <dbReference type="NCBI Taxonomy" id="28181"/>
    <lineage>
        <taxon>Bacteria</taxon>
        <taxon>Pseudomonadati</taxon>
        <taxon>Pseudomonadota</taxon>
        <taxon>Alphaproteobacteria</taxon>
        <taxon>Rhodospirillales</taxon>
        <taxon>Magnetovibrionaceae</taxon>
        <taxon>Magnetovibrio</taxon>
    </lineage>
</organism>
<reference evidence="9" key="1">
    <citation type="submission" date="2016-07" db="EMBL/GenBank/DDBJ databases">
        <authorList>
            <person name="Florea S."/>
            <person name="Webb J.S."/>
            <person name="Jaromczyk J."/>
            <person name="Schardl C.L."/>
        </authorList>
    </citation>
    <scope>NUCLEOTIDE SEQUENCE [LARGE SCALE GENOMIC DNA]</scope>
    <source>
        <strain evidence="9">MV-1</strain>
    </source>
</reference>
<comment type="subcellular location">
    <subcellularLocation>
        <location evidence="6">Cytoplasm</location>
    </subcellularLocation>
</comment>
<dbReference type="GO" id="GO:0005524">
    <property type="term" value="F:ATP binding"/>
    <property type="evidence" value="ECO:0007669"/>
    <property type="project" value="UniProtKB-UniRule"/>
</dbReference>
<comment type="domain">
    <text evidence="6">The N-terminal region contains the highly conserved SGGXDS motif, predicted to be a P-loop motif involved in ATP binding.</text>
</comment>
<evidence type="ECO:0000256" key="4">
    <source>
        <dbReference type="ARBA" id="ARBA00022840"/>
    </source>
</evidence>
<dbReference type="STRING" id="28181.BEN30_05445"/>
<feature type="domain" description="tRNA(Ile)-lysidine/2-thiocytidine synthase N-terminal" evidence="7">
    <location>
        <begin position="18"/>
        <end position="207"/>
    </location>
</feature>
<sequence>MAACGLSFETPALANPRQICVAVSGGADSLALSLLTHHWGQENAVKVIALTVDHGLRKGSDTEAQQVGAWLNAWGLEHHILPWTDGAVVHSRVQERARDARYALMTQWCTGHGIRHLLLAHHQEDQAETVLMRLKKGSGLLGLAGMARVRHVPLHVSGETGGSVQIVRPLLAVSKAQLRETLRAQGQEWIEDPSNANLAFERVRTRHLLAHLEGEGVSAARLAGAARAIARVRDVLERAAEDVMSTSVSGDCVKRIAAKPFLAAPLAVQSLALARLLAEVGGGRYGPSPDKMTRLLGWMARHKGSVKTDPARTLAGCEVRRTVQNGAAGFRVSAEGPRTSAKNHQKAVINCETALAPSGQTSYIQGALKATAQRLE</sequence>
<keyword evidence="9" id="KW-1185">Reference proteome</keyword>
<comment type="similarity">
    <text evidence="6">Belongs to the tRNA(Ile)-lysidine synthase family.</text>
</comment>
<evidence type="ECO:0000256" key="3">
    <source>
        <dbReference type="ARBA" id="ARBA00022741"/>
    </source>
</evidence>
<dbReference type="CDD" id="cd01992">
    <property type="entry name" value="TilS_N"/>
    <property type="match status" value="1"/>
</dbReference>
<dbReference type="PANTHER" id="PTHR43033">
    <property type="entry name" value="TRNA(ILE)-LYSIDINE SYNTHASE-RELATED"/>
    <property type="match status" value="1"/>
</dbReference>
<evidence type="ECO:0000256" key="2">
    <source>
        <dbReference type="ARBA" id="ARBA00022694"/>
    </source>
</evidence>
<evidence type="ECO:0000256" key="5">
    <source>
        <dbReference type="ARBA" id="ARBA00048539"/>
    </source>
</evidence>
<evidence type="ECO:0000259" key="7">
    <source>
        <dbReference type="Pfam" id="PF01171"/>
    </source>
</evidence>
<dbReference type="InterPro" id="IPR012795">
    <property type="entry name" value="tRNA_Ile_lys_synt_N"/>
</dbReference>
<keyword evidence="3 6" id="KW-0547">Nucleotide-binding</keyword>
<keyword evidence="6" id="KW-0963">Cytoplasm</keyword>
<dbReference type="EMBL" id="MCGG01000011">
    <property type="protein sequence ID" value="OEJ68661.1"/>
    <property type="molecule type" value="Genomic_DNA"/>
</dbReference>
<keyword evidence="2 6" id="KW-0819">tRNA processing</keyword>
<dbReference type="GO" id="GO:0032267">
    <property type="term" value="F:tRNA(Ile)-lysidine synthase activity"/>
    <property type="evidence" value="ECO:0007669"/>
    <property type="project" value="UniProtKB-EC"/>
</dbReference>
<feature type="binding site" evidence="6">
    <location>
        <begin position="24"/>
        <end position="29"/>
    </location>
    <ligand>
        <name>ATP</name>
        <dbReference type="ChEBI" id="CHEBI:30616"/>
    </ligand>
</feature>
<gene>
    <name evidence="6" type="primary">tilS</name>
    <name evidence="8" type="ORF">BEN30_05445</name>
</gene>
<accession>A0A1E5QAC7</accession>
<evidence type="ECO:0000313" key="8">
    <source>
        <dbReference type="EMBL" id="OEJ68661.1"/>
    </source>
</evidence>
<dbReference type="AlphaFoldDB" id="A0A1E5QAC7"/>
<name>A0A1E5QAC7_9PROT</name>
<dbReference type="Pfam" id="PF01171">
    <property type="entry name" value="ATP_bind_3"/>
    <property type="match status" value="1"/>
</dbReference>
<dbReference type="NCBIfam" id="TIGR02432">
    <property type="entry name" value="lysidine_TilS_N"/>
    <property type="match status" value="1"/>
</dbReference>
<evidence type="ECO:0000256" key="6">
    <source>
        <dbReference type="HAMAP-Rule" id="MF_01161"/>
    </source>
</evidence>
<dbReference type="InterPro" id="IPR012094">
    <property type="entry name" value="tRNA_Ile_lys_synt"/>
</dbReference>
<keyword evidence="4 6" id="KW-0067">ATP-binding</keyword>
<dbReference type="Proteomes" id="UP000095347">
    <property type="component" value="Unassembled WGS sequence"/>
</dbReference>
<dbReference type="GO" id="GO:0006400">
    <property type="term" value="P:tRNA modification"/>
    <property type="evidence" value="ECO:0007669"/>
    <property type="project" value="UniProtKB-UniRule"/>
</dbReference>
<comment type="caution">
    <text evidence="8">The sequence shown here is derived from an EMBL/GenBank/DDBJ whole genome shotgun (WGS) entry which is preliminary data.</text>
</comment>
<dbReference type="GO" id="GO:0005737">
    <property type="term" value="C:cytoplasm"/>
    <property type="evidence" value="ECO:0007669"/>
    <property type="project" value="UniProtKB-SubCell"/>
</dbReference>
<keyword evidence="1 6" id="KW-0436">Ligase</keyword>
<proteinExistence type="inferred from homology"/>
<evidence type="ECO:0000313" key="9">
    <source>
        <dbReference type="Proteomes" id="UP000095347"/>
    </source>
</evidence>
<dbReference type="EC" id="6.3.4.19" evidence="6"/>
<evidence type="ECO:0000256" key="1">
    <source>
        <dbReference type="ARBA" id="ARBA00022598"/>
    </source>
</evidence>
<comment type="catalytic activity">
    <reaction evidence="5 6">
        <text>cytidine(34) in tRNA(Ile2) + L-lysine + ATP = lysidine(34) in tRNA(Ile2) + AMP + diphosphate + H(+)</text>
        <dbReference type="Rhea" id="RHEA:43744"/>
        <dbReference type="Rhea" id="RHEA-COMP:10625"/>
        <dbReference type="Rhea" id="RHEA-COMP:10670"/>
        <dbReference type="ChEBI" id="CHEBI:15378"/>
        <dbReference type="ChEBI" id="CHEBI:30616"/>
        <dbReference type="ChEBI" id="CHEBI:32551"/>
        <dbReference type="ChEBI" id="CHEBI:33019"/>
        <dbReference type="ChEBI" id="CHEBI:82748"/>
        <dbReference type="ChEBI" id="CHEBI:83665"/>
        <dbReference type="ChEBI" id="CHEBI:456215"/>
        <dbReference type="EC" id="6.3.4.19"/>
    </reaction>
</comment>
<dbReference type="InterPro" id="IPR011063">
    <property type="entry name" value="TilS/TtcA_N"/>
</dbReference>
<dbReference type="Gene3D" id="3.40.50.620">
    <property type="entry name" value="HUPs"/>
    <property type="match status" value="1"/>
</dbReference>
<comment type="function">
    <text evidence="6">Ligates lysine onto the cytidine present at position 34 of the AUA codon-specific tRNA(Ile) that contains the anticodon CAU, in an ATP-dependent manner. Cytidine is converted to lysidine, thus changing the amino acid specificity of the tRNA from methionine to isoleucine.</text>
</comment>
<protein>
    <recommendedName>
        <fullName evidence="6">tRNA(Ile)-lysidine synthase</fullName>
        <ecNumber evidence="6">6.3.4.19</ecNumber>
    </recommendedName>
    <alternativeName>
        <fullName evidence="6">tRNA(Ile)-2-lysyl-cytidine synthase</fullName>
    </alternativeName>
    <alternativeName>
        <fullName evidence="6">tRNA(Ile)-lysidine synthetase</fullName>
    </alternativeName>
</protein>